<dbReference type="InterPro" id="IPR009056">
    <property type="entry name" value="Cyt_c-like_dom"/>
</dbReference>
<name>A0A3A8JFR3_9BACT</name>
<keyword evidence="4" id="KW-0732">Signal</keyword>
<feature type="region of interest" description="Disordered" evidence="10">
    <location>
        <begin position="352"/>
        <end position="375"/>
    </location>
</feature>
<dbReference type="GO" id="GO:0046872">
    <property type="term" value="F:metal ion binding"/>
    <property type="evidence" value="ECO:0007669"/>
    <property type="project" value="UniProtKB-KW"/>
</dbReference>
<feature type="binding site" description="covalent" evidence="8">
    <location>
        <position position="252"/>
    </location>
    <ligand>
        <name>heme c</name>
        <dbReference type="ChEBI" id="CHEBI:61717"/>
        <label>2</label>
    </ligand>
</feature>
<dbReference type="OrthoDB" id="9805202at2"/>
<evidence type="ECO:0000256" key="9">
    <source>
        <dbReference type="PIRSR" id="PIRSR000294-2"/>
    </source>
</evidence>
<proteinExistence type="predicted"/>
<gene>
    <name evidence="12" type="ORF">D7X32_41720</name>
</gene>
<dbReference type="Pfam" id="PF00034">
    <property type="entry name" value="Cytochrom_C"/>
    <property type="match status" value="1"/>
</dbReference>
<protein>
    <submittedName>
        <fullName evidence="12">Cytochrome-c peroxidase</fullName>
    </submittedName>
</protein>
<evidence type="ECO:0000256" key="7">
    <source>
        <dbReference type="ARBA" id="ARBA00023004"/>
    </source>
</evidence>
<dbReference type="PANTHER" id="PTHR30600:SF7">
    <property type="entry name" value="CYTOCHROME C PEROXIDASE-RELATED"/>
    <property type="match status" value="1"/>
</dbReference>
<evidence type="ECO:0000313" key="12">
    <source>
        <dbReference type="EMBL" id="RKG94579.1"/>
    </source>
</evidence>
<feature type="binding site" description="covalent" evidence="8">
    <location>
        <position position="249"/>
    </location>
    <ligand>
        <name>heme c</name>
        <dbReference type="ChEBI" id="CHEBI:61717"/>
        <label>2</label>
    </ligand>
</feature>
<dbReference type="InterPro" id="IPR004852">
    <property type="entry name" value="Di-haem_cyt_c_peroxidsae"/>
</dbReference>
<keyword evidence="2 8" id="KW-0349">Heme</keyword>
<evidence type="ECO:0000313" key="13">
    <source>
        <dbReference type="Proteomes" id="UP000268313"/>
    </source>
</evidence>
<keyword evidence="6" id="KW-0560">Oxidoreductase</keyword>
<feature type="binding site" description="axial binding residue" evidence="9">
    <location>
        <position position="107"/>
    </location>
    <ligand>
        <name>heme c</name>
        <dbReference type="ChEBI" id="CHEBI:61717"/>
        <label>1</label>
    </ligand>
    <ligandPart>
        <name>Fe</name>
        <dbReference type="ChEBI" id="CHEBI:18248"/>
    </ligandPart>
</feature>
<dbReference type="InterPro" id="IPR036909">
    <property type="entry name" value="Cyt_c-like_dom_sf"/>
</dbReference>
<evidence type="ECO:0000256" key="1">
    <source>
        <dbReference type="ARBA" id="ARBA00004418"/>
    </source>
</evidence>
<feature type="domain" description="Cytochrome c" evidence="11">
    <location>
        <begin position="81"/>
        <end position="190"/>
    </location>
</feature>
<evidence type="ECO:0000256" key="6">
    <source>
        <dbReference type="ARBA" id="ARBA00023002"/>
    </source>
</evidence>
<sequence length="375" mass="40197">MPRNRLLLGLTLSALGVGPLAGCERSSSTDTGEKFRMLPPATEHLPAPKPAAPDAAAVAKLATHFFQAPRNPAPLPTDTEAQVALGRMLFHEPRLSKNHDVSCNSCHGLDTFGVDNKALSDGHKGQKGSRNSPTVYNAAHHIAQFWDGRAATLEAQAEGPMMNPVEMAMPDAKRVEATLSSMPEYATRFRAAFPKGGKPVTLANAARALAAFERTLTTPSRFDRFLAGEHAALSAQEQRGLEAFVTTGCTTCHNGPAVGGASFQKLGLVEAYPALTDAGRFDATKNEDDRGYFRVPTLRNVEKTGPYLHDGSVKDLPAMVRLMGRYQLGRTLKDGEVDDLVAFLKSLTGELPPAERISAPPLPPSTKRTPKPDPS</sequence>
<dbReference type="GO" id="GO:0042597">
    <property type="term" value="C:periplasmic space"/>
    <property type="evidence" value="ECO:0007669"/>
    <property type="project" value="UniProtKB-SubCell"/>
</dbReference>
<dbReference type="Gene3D" id="1.10.760.10">
    <property type="entry name" value="Cytochrome c-like domain"/>
    <property type="match status" value="2"/>
</dbReference>
<comment type="PTM">
    <text evidence="8">Binds 2 heme groups per subunit.</text>
</comment>
<evidence type="ECO:0000256" key="5">
    <source>
        <dbReference type="ARBA" id="ARBA00022764"/>
    </source>
</evidence>
<keyword evidence="7 9" id="KW-0408">Iron</keyword>
<feature type="binding site" description="covalent" evidence="8">
    <location>
        <position position="103"/>
    </location>
    <ligand>
        <name>heme c</name>
        <dbReference type="ChEBI" id="CHEBI:61717"/>
        <label>1</label>
    </ligand>
</feature>
<comment type="caution">
    <text evidence="12">The sequence shown here is derived from an EMBL/GenBank/DDBJ whole genome shotgun (WGS) entry which is preliminary data.</text>
</comment>
<comment type="cofactor">
    <cofactor evidence="8">
        <name>heme</name>
        <dbReference type="ChEBI" id="CHEBI:30413"/>
    </cofactor>
    <text evidence="8">Binds 2 heme groups.</text>
</comment>
<dbReference type="GO" id="GO:0020037">
    <property type="term" value="F:heme binding"/>
    <property type="evidence" value="ECO:0007669"/>
    <property type="project" value="InterPro"/>
</dbReference>
<dbReference type="InterPro" id="IPR026259">
    <property type="entry name" value="MauG/Cytc_peroxidase"/>
</dbReference>
<dbReference type="GO" id="GO:0009055">
    <property type="term" value="F:electron transfer activity"/>
    <property type="evidence" value="ECO:0007669"/>
    <property type="project" value="InterPro"/>
</dbReference>
<dbReference type="Proteomes" id="UP000268313">
    <property type="component" value="Unassembled WGS sequence"/>
</dbReference>
<keyword evidence="13" id="KW-1185">Reference proteome</keyword>
<evidence type="ECO:0000259" key="11">
    <source>
        <dbReference type="PROSITE" id="PS51007"/>
    </source>
</evidence>
<feature type="domain" description="Cytochrome c" evidence="11">
    <location>
        <begin position="235"/>
        <end position="348"/>
    </location>
</feature>
<dbReference type="PIRSF" id="PIRSF000294">
    <property type="entry name" value="Cytochrome-c_peroxidase"/>
    <property type="match status" value="1"/>
</dbReference>
<evidence type="ECO:0000256" key="8">
    <source>
        <dbReference type="PIRSR" id="PIRSR000294-1"/>
    </source>
</evidence>
<feature type="binding site" description="axial binding residue" evidence="9">
    <location>
        <position position="323"/>
    </location>
    <ligand>
        <name>heme c</name>
        <dbReference type="ChEBI" id="CHEBI:61717"/>
        <label>2</label>
    </ligand>
    <ligandPart>
        <name>Fe</name>
        <dbReference type="ChEBI" id="CHEBI:18248"/>
    </ligandPart>
</feature>
<keyword evidence="3 9" id="KW-0479">Metal-binding</keyword>
<dbReference type="PANTHER" id="PTHR30600">
    <property type="entry name" value="CYTOCHROME C PEROXIDASE-RELATED"/>
    <property type="match status" value="1"/>
</dbReference>
<dbReference type="PROSITE" id="PS51007">
    <property type="entry name" value="CYTC"/>
    <property type="match status" value="2"/>
</dbReference>
<dbReference type="InterPro" id="IPR051395">
    <property type="entry name" value="Cytochrome_c_Peroxidase/MauG"/>
</dbReference>
<evidence type="ECO:0000256" key="2">
    <source>
        <dbReference type="ARBA" id="ARBA00022617"/>
    </source>
</evidence>
<keyword evidence="12" id="KW-0575">Peroxidase</keyword>
<evidence type="ECO:0000256" key="3">
    <source>
        <dbReference type="ARBA" id="ARBA00022723"/>
    </source>
</evidence>
<evidence type="ECO:0000256" key="4">
    <source>
        <dbReference type="ARBA" id="ARBA00022729"/>
    </source>
</evidence>
<feature type="binding site" description="covalent" evidence="8">
    <location>
        <position position="106"/>
    </location>
    <ligand>
        <name>heme c</name>
        <dbReference type="ChEBI" id="CHEBI:61717"/>
        <label>1</label>
    </ligand>
</feature>
<dbReference type="RefSeq" id="WP_120608073.1">
    <property type="nucleotide sequence ID" value="NZ_RAWE01000321.1"/>
</dbReference>
<dbReference type="EMBL" id="RAWE01000321">
    <property type="protein sequence ID" value="RKG94579.1"/>
    <property type="molecule type" value="Genomic_DNA"/>
</dbReference>
<dbReference type="AlphaFoldDB" id="A0A3A8JFR3"/>
<dbReference type="Pfam" id="PF03150">
    <property type="entry name" value="CCP_MauG"/>
    <property type="match status" value="1"/>
</dbReference>
<organism evidence="12 13">
    <name type="scientific">Corallococcus carmarthensis</name>
    <dbReference type="NCBI Taxonomy" id="2316728"/>
    <lineage>
        <taxon>Bacteria</taxon>
        <taxon>Pseudomonadati</taxon>
        <taxon>Myxococcota</taxon>
        <taxon>Myxococcia</taxon>
        <taxon>Myxococcales</taxon>
        <taxon>Cystobacterineae</taxon>
        <taxon>Myxococcaceae</taxon>
        <taxon>Corallococcus</taxon>
    </lineage>
</organism>
<feature type="binding site" description="axial binding residue" evidence="9">
    <location>
        <position position="253"/>
    </location>
    <ligand>
        <name>heme c</name>
        <dbReference type="ChEBI" id="CHEBI:61717"/>
        <label>2</label>
    </ligand>
    <ligandPart>
        <name>Fe</name>
        <dbReference type="ChEBI" id="CHEBI:18248"/>
    </ligandPart>
</feature>
<keyword evidence="5" id="KW-0574">Periplasm</keyword>
<comment type="subcellular location">
    <subcellularLocation>
        <location evidence="1">Periplasm</location>
    </subcellularLocation>
</comment>
<accession>A0A3A8JFR3</accession>
<reference evidence="13" key="1">
    <citation type="submission" date="2018-09" db="EMBL/GenBank/DDBJ databases">
        <authorList>
            <person name="Livingstone P.G."/>
            <person name="Whitworth D.E."/>
        </authorList>
    </citation>
    <scope>NUCLEOTIDE SEQUENCE [LARGE SCALE GENOMIC DNA]</scope>
    <source>
        <strain evidence="13">CA043D</strain>
    </source>
</reference>
<evidence type="ECO:0000256" key="10">
    <source>
        <dbReference type="SAM" id="MobiDB-lite"/>
    </source>
</evidence>
<feature type="binding site" description="axial binding residue" evidence="9">
    <location>
        <position position="123"/>
    </location>
    <ligand>
        <name>heme c</name>
        <dbReference type="ChEBI" id="CHEBI:61717"/>
        <label>1</label>
    </ligand>
    <ligandPart>
        <name>Fe</name>
        <dbReference type="ChEBI" id="CHEBI:18248"/>
    </ligandPart>
</feature>
<dbReference type="SUPFAM" id="SSF46626">
    <property type="entry name" value="Cytochrome c"/>
    <property type="match status" value="2"/>
</dbReference>
<dbReference type="GO" id="GO:0004130">
    <property type="term" value="F:cytochrome-c peroxidase activity"/>
    <property type="evidence" value="ECO:0007669"/>
    <property type="project" value="TreeGrafter"/>
</dbReference>